<reference evidence="14 15" key="1">
    <citation type="submission" date="2021-04" db="EMBL/GenBank/DDBJ databases">
        <authorList>
            <person name="Bliznina A."/>
        </authorList>
    </citation>
    <scope>NUCLEOTIDE SEQUENCE [LARGE SCALE GENOMIC DNA]</scope>
</reference>
<evidence type="ECO:0000256" key="10">
    <source>
        <dbReference type="SAM" id="MobiDB-lite"/>
    </source>
</evidence>
<evidence type="ECO:0000256" key="3">
    <source>
        <dbReference type="ARBA" id="ARBA00023125"/>
    </source>
</evidence>
<dbReference type="InterPro" id="IPR001356">
    <property type="entry name" value="HD"/>
</dbReference>
<keyword evidence="15" id="KW-1185">Reference proteome</keyword>
<gene>
    <name evidence="14" type="ORF">OKIOD_LOCUS12957</name>
</gene>
<dbReference type="PANTHER" id="PTHR14618">
    <property type="entry name" value="HOMEODOX-CONTAINING PROTEIN 1 HMBOX1"/>
    <property type="match status" value="1"/>
</dbReference>
<dbReference type="CDD" id="cd00086">
    <property type="entry name" value="homeodomain"/>
    <property type="match status" value="1"/>
</dbReference>
<dbReference type="InterPro" id="IPR040363">
    <property type="entry name" value="HMBOX1"/>
</dbReference>
<feature type="compositionally biased region" description="Polar residues" evidence="10">
    <location>
        <begin position="55"/>
        <end position="86"/>
    </location>
</feature>
<dbReference type="PROSITE" id="PS50071">
    <property type="entry name" value="HOMEOBOX_2"/>
    <property type="match status" value="1"/>
</dbReference>
<evidence type="ECO:0000256" key="2">
    <source>
        <dbReference type="ARBA" id="ARBA00023015"/>
    </source>
</evidence>
<dbReference type="InterPro" id="IPR009057">
    <property type="entry name" value="Homeodomain-like_sf"/>
</dbReference>
<organism evidence="14 15">
    <name type="scientific">Oikopleura dioica</name>
    <name type="common">Tunicate</name>
    <dbReference type="NCBI Taxonomy" id="34765"/>
    <lineage>
        <taxon>Eukaryota</taxon>
        <taxon>Metazoa</taxon>
        <taxon>Chordata</taxon>
        <taxon>Tunicata</taxon>
        <taxon>Appendicularia</taxon>
        <taxon>Copelata</taxon>
        <taxon>Oikopleuridae</taxon>
        <taxon>Oikopleura</taxon>
    </lineage>
</organism>
<evidence type="ECO:0000259" key="13">
    <source>
        <dbReference type="PROSITE" id="PS51937"/>
    </source>
</evidence>
<feature type="DNA-binding region" description="Homeobox" evidence="7">
    <location>
        <begin position="317"/>
        <end position="386"/>
    </location>
</feature>
<feature type="coiled-coil region" evidence="9">
    <location>
        <begin position="159"/>
        <end position="186"/>
    </location>
</feature>
<keyword evidence="3 7" id="KW-0238">DNA-binding</keyword>
<dbReference type="Pfam" id="PF04814">
    <property type="entry name" value="HNF-1_N"/>
    <property type="match status" value="1"/>
</dbReference>
<keyword evidence="5" id="KW-0804">Transcription</keyword>
<dbReference type="InterPro" id="IPR010982">
    <property type="entry name" value="Lambda_DNA-bd_dom_sf"/>
</dbReference>
<comment type="subcellular location">
    <subcellularLocation>
        <location evidence="1 7 8">Nucleus</location>
    </subcellularLocation>
</comment>
<keyword evidence="9" id="KW-0175">Coiled coil</keyword>
<evidence type="ECO:0000256" key="4">
    <source>
        <dbReference type="ARBA" id="ARBA00023155"/>
    </source>
</evidence>
<feature type="domain" description="Homeobox" evidence="11">
    <location>
        <begin position="315"/>
        <end position="385"/>
    </location>
</feature>
<dbReference type="EMBL" id="OU015567">
    <property type="protein sequence ID" value="CAG5109679.1"/>
    <property type="molecule type" value="Genomic_DNA"/>
</dbReference>
<keyword evidence="2" id="KW-0805">Transcription regulation</keyword>
<evidence type="ECO:0000256" key="5">
    <source>
        <dbReference type="ARBA" id="ARBA00023163"/>
    </source>
</evidence>
<keyword evidence="6 7" id="KW-0539">Nucleus</keyword>
<evidence type="ECO:0000256" key="9">
    <source>
        <dbReference type="SAM" id="Coils"/>
    </source>
</evidence>
<proteinExistence type="predicted"/>
<feature type="compositionally biased region" description="Polar residues" evidence="10">
    <location>
        <begin position="305"/>
        <end position="314"/>
    </location>
</feature>
<feature type="region of interest" description="Disordered" evidence="10">
    <location>
        <begin position="297"/>
        <end position="316"/>
    </location>
</feature>
<protein>
    <submittedName>
        <fullName evidence="14">Oidioi.mRNA.OKI2018_I69.chr2.g4192.t2.cds</fullName>
    </submittedName>
</protein>
<dbReference type="InterPro" id="IPR044866">
    <property type="entry name" value="HNF_P1"/>
</dbReference>
<dbReference type="SMART" id="SM00389">
    <property type="entry name" value="HOX"/>
    <property type="match status" value="1"/>
</dbReference>
<dbReference type="Proteomes" id="UP001158576">
    <property type="component" value="Chromosome 2"/>
</dbReference>
<sequence length="528" mass="58516">MHFSLQGASAMRDFRFTVEQIWLLQRLRGSGLNREQIVAGLEDLDRLDVTGRPHSANSDIVKSNGDNSDSEKTPNSNPSQNQIGAVPNFNASQSVLQKNLSQAAAAILSTQSKLPVQSPFPNLWSGQRPNHLNPYAALGNTFSSGISNGEDQKPVENGFSRKNEEHDDLADELDQIQRAVEFCERRNQHEVKEEIRIFTQRHHISQTAISKATHQAISQSYISQWLTSNITMGDAKRRIIYEWFVRQKRRLEGAYPSATTMPPKTSTTSSLLSLPASLQSRLINHLPSSNGVGAPALPAAASSLDRSSPTTSLANRKPRQRIMWPMRCLQYLDNVYTRNPYPGSLERSKIVEDCNSILGDDRTVEISEAHVANWFRNRRKMKKNIDSCTDKNGVETYEHLVEMSMDGSENGAENDVEISVEEIASNGASLEQKIKIEQSPGSSPAREGISTPDHQAQAPVNISQFSANQMTAQEQPHSTLPQLNGPHYSAPSSIAAERNSIIQRLMYQNHQPPTLTSAAQMSQPTLSG</sequence>
<dbReference type="PROSITE" id="PS51936">
    <property type="entry name" value="POU_4"/>
    <property type="match status" value="1"/>
</dbReference>
<keyword evidence="4 7" id="KW-0371">Homeobox</keyword>
<evidence type="ECO:0000259" key="12">
    <source>
        <dbReference type="PROSITE" id="PS51936"/>
    </source>
</evidence>
<dbReference type="PANTHER" id="PTHR14618:SF0">
    <property type="entry name" value="HOMEOBOX-CONTAINING PROTEIN 1"/>
    <property type="match status" value="1"/>
</dbReference>
<name>A0ABN7T2Z4_OIKDI</name>
<dbReference type="Gene3D" id="1.10.10.60">
    <property type="entry name" value="Homeodomain-like"/>
    <property type="match status" value="1"/>
</dbReference>
<dbReference type="SUPFAM" id="SSF47413">
    <property type="entry name" value="lambda repressor-like DNA-binding domains"/>
    <property type="match status" value="1"/>
</dbReference>
<evidence type="ECO:0000313" key="14">
    <source>
        <dbReference type="EMBL" id="CAG5109679.1"/>
    </source>
</evidence>
<dbReference type="Gene3D" id="1.10.260.40">
    <property type="entry name" value="lambda repressor-like DNA-binding domains"/>
    <property type="match status" value="1"/>
</dbReference>
<feature type="domain" description="POU-specific atypical" evidence="12">
    <location>
        <begin position="163"/>
        <end position="260"/>
    </location>
</feature>
<dbReference type="PROSITE" id="PS51937">
    <property type="entry name" value="HNF_P1"/>
    <property type="match status" value="1"/>
</dbReference>
<dbReference type="SUPFAM" id="SSF46689">
    <property type="entry name" value="Homeodomain-like"/>
    <property type="match status" value="1"/>
</dbReference>
<dbReference type="InterPro" id="IPR006899">
    <property type="entry name" value="HNF-1_N"/>
</dbReference>
<evidence type="ECO:0000256" key="6">
    <source>
        <dbReference type="ARBA" id="ARBA00023242"/>
    </source>
</evidence>
<evidence type="ECO:0000256" key="8">
    <source>
        <dbReference type="RuleBase" id="RU000682"/>
    </source>
</evidence>
<dbReference type="InterPro" id="IPR044869">
    <property type="entry name" value="HNF-1_POU"/>
</dbReference>
<evidence type="ECO:0000259" key="11">
    <source>
        <dbReference type="PROSITE" id="PS50071"/>
    </source>
</evidence>
<evidence type="ECO:0000313" key="15">
    <source>
        <dbReference type="Proteomes" id="UP001158576"/>
    </source>
</evidence>
<evidence type="ECO:0000256" key="1">
    <source>
        <dbReference type="ARBA" id="ARBA00004123"/>
    </source>
</evidence>
<feature type="domain" description="HNF-p1" evidence="13">
    <location>
        <begin position="12"/>
        <end position="43"/>
    </location>
</feature>
<accession>A0ABN7T2Z4</accession>
<evidence type="ECO:0000256" key="7">
    <source>
        <dbReference type="PROSITE-ProRule" id="PRU00108"/>
    </source>
</evidence>
<feature type="region of interest" description="Disordered" evidence="10">
    <location>
        <begin position="48"/>
        <end position="86"/>
    </location>
</feature>
<dbReference type="Pfam" id="PF00046">
    <property type="entry name" value="Homeodomain"/>
    <property type="match status" value="1"/>
</dbReference>